<dbReference type="Pfam" id="PF00561">
    <property type="entry name" value="Abhydrolase_1"/>
    <property type="match status" value="1"/>
</dbReference>
<evidence type="ECO:0000313" key="4">
    <source>
        <dbReference type="EMBL" id="CAE2200993.1"/>
    </source>
</evidence>
<dbReference type="SUPFAM" id="SSF53474">
    <property type="entry name" value="alpha/beta-Hydrolases"/>
    <property type="match status" value="1"/>
</dbReference>
<dbReference type="PANTHER" id="PTHR43329">
    <property type="entry name" value="EPOXIDE HYDROLASE"/>
    <property type="match status" value="1"/>
</dbReference>
<dbReference type="GO" id="GO:0016787">
    <property type="term" value="F:hydrolase activity"/>
    <property type="evidence" value="ECO:0007669"/>
    <property type="project" value="UniProtKB-KW"/>
</dbReference>
<proteinExistence type="inferred from homology"/>
<evidence type="ECO:0000259" key="3">
    <source>
        <dbReference type="Pfam" id="PF00561"/>
    </source>
</evidence>
<organism evidence="4">
    <name type="scientific">Vannella robusta</name>
    <dbReference type="NCBI Taxonomy" id="1487602"/>
    <lineage>
        <taxon>Eukaryota</taxon>
        <taxon>Amoebozoa</taxon>
        <taxon>Discosea</taxon>
        <taxon>Flabellinia</taxon>
        <taxon>Vannellidae</taxon>
        <taxon>Vannella</taxon>
    </lineage>
</organism>
<dbReference type="InterPro" id="IPR029058">
    <property type="entry name" value="AB_hydrolase_fold"/>
</dbReference>
<comment type="similarity">
    <text evidence="2">Belongs to the AB hydrolase superfamily. Epoxide hydrolase family.</text>
</comment>
<dbReference type="EMBL" id="HBKP01001647">
    <property type="protein sequence ID" value="CAE2200993.1"/>
    <property type="molecule type" value="Transcribed_RNA"/>
</dbReference>
<dbReference type="PRINTS" id="PR00412">
    <property type="entry name" value="EPOXHYDRLASE"/>
</dbReference>
<keyword evidence="1" id="KW-0378">Hydrolase</keyword>
<sequence>MRWFLISFVVVLAVITYNRIPEVVDPDVRLCKTLGVFAPQKPSDFMPGVCREIRVSHQDHMMSTVYDCGSEDAGMAVVLLHGFPDNAKTWRRQIDEFVSHGYRVVIPTLRGYETSTQTGSYHITSLATDVLCIAEALDIPQYDVVGHDWGAIVGHTLAITNPSKIRALVSVAVPPQMVKHGAKIISQFPSQLLHSWYMLYFQIPFLPEMTLQHSEFLLRYLITSWSPTHNWQGDKHVQEIIDTFKKPGVATAAVNYYRQNCLAFVVDAISNLLYGGKEYLDISHPIRGKIAVDTLLVTGRADGCILTDIYDADSTNIFQRDVDHRVIRLSGGHYVHYEQPQDFNAQVVRFLTRRPETIKKTEDHALVV</sequence>
<evidence type="ECO:0000256" key="1">
    <source>
        <dbReference type="ARBA" id="ARBA00022801"/>
    </source>
</evidence>
<dbReference type="InterPro" id="IPR000073">
    <property type="entry name" value="AB_hydrolase_1"/>
</dbReference>
<name>A0A7S4HJE6_9EUKA</name>
<reference evidence="4" key="1">
    <citation type="submission" date="2021-01" db="EMBL/GenBank/DDBJ databases">
        <authorList>
            <person name="Corre E."/>
            <person name="Pelletier E."/>
            <person name="Niang G."/>
            <person name="Scheremetjew M."/>
            <person name="Finn R."/>
            <person name="Kale V."/>
            <person name="Holt S."/>
            <person name="Cochrane G."/>
            <person name="Meng A."/>
            <person name="Brown T."/>
            <person name="Cohen L."/>
        </authorList>
    </citation>
    <scope>NUCLEOTIDE SEQUENCE</scope>
    <source>
        <strain evidence="4">DIVA3 518/3/11/1/6</strain>
    </source>
</reference>
<accession>A0A7S4HJE6</accession>
<dbReference type="AlphaFoldDB" id="A0A7S4HJE6"/>
<dbReference type="Gene3D" id="3.40.50.1820">
    <property type="entry name" value="alpha/beta hydrolase"/>
    <property type="match status" value="1"/>
</dbReference>
<dbReference type="InterPro" id="IPR000639">
    <property type="entry name" value="Epox_hydrolase-like"/>
</dbReference>
<evidence type="ECO:0000256" key="2">
    <source>
        <dbReference type="ARBA" id="ARBA00038334"/>
    </source>
</evidence>
<feature type="domain" description="AB hydrolase-1" evidence="3">
    <location>
        <begin position="76"/>
        <end position="338"/>
    </location>
</feature>
<protein>
    <recommendedName>
        <fullName evidence="3">AB hydrolase-1 domain-containing protein</fullName>
    </recommendedName>
</protein>
<gene>
    <name evidence="4" type="ORF">VSP0166_LOCUS1176</name>
</gene>